<gene>
    <name evidence="3" type="ORF">FIV42_12965</name>
</gene>
<keyword evidence="4" id="KW-1185">Reference proteome</keyword>
<dbReference type="Gene3D" id="3.30.420.10">
    <property type="entry name" value="Ribonuclease H-like superfamily/Ribonuclease H"/>
    <property type="match status" value="1"/>
</dbReference>
<feature type="compositionally biased region" description="Basic and acidic residues" evidence="1">
    <location>
        <begin position="346"/>
        <end position="363"/>
    </location>
</feature>
<evidence type="ECO:0000256" key="1">
    <source>
        <dbReference type="SAM" id="MobiDB-lite"/>
    </source>
</evidence>
<dbReference type="InterPro" id="IPR038720">
    <property type="entry name" value="YprB_RNase_H-like_dom"/>
</dbReference>
<dbReference type="OrthoDB" id="9790530at2"/>
<dbReference type="SUPFAM" id="SSF53098">
    <property type="entry name" value="Ribonuclease H-like"/>
    <property type="match status" value="1"/>
</dbReference>
<dbReference type="Pfam" id="PF13482">
    <property type="entry name" value="RNase_H_2"/>
    <property type="match status" value="1"/>
</dbReference>
<dbReference type="Proteomes" id="UP000315995">
    <property type="component" value="Chromosome"/>
</dbReference>
<feature type="compositionally biased region" description="Polar residues" evidence="1">
    <location>
        <begin position="305"/>
        <end position="314"/>
    </location>
</feature>
<dbReference type="GO" id="GO:0003676">
    <property type="term" value="F:nucleic acid binding"/>
    <property type="evidence" value="ECO:0007669"/>
    <property type="project" value="InterPro"/>
</dbReference>
<feature type="compositionally biased region" description="Basic residues" evidence="1">
    <location>
        <begin position="1"/>
        <end position="22"/>
    </location>
</feature>
<dbReference type="InterPro" id="IPR036397">
    <property type="entry name" value="RNaseH_sf"/>
</dbReference>
<dbReference type="InterPro" id="IPR012337">
    <property type="entry name" value="RNaseH-like_sf"/>
</dbReference>
<dbReference type="PANTHER" id="PTHR38462:SF1">
    <property type="entry name" value="YPRB RIBONUCLEASE H-LIKE DOMAIN-CONTAINING PROTEIN"/>
    <property type="match status" value="1"/>
</dbReference>
<feature type="region of interest" description="Disordered" evidence="1">
    <location>
        <begin position="285"/>
        <end position="363"/>
    </location>
</feature>
<dbReference type="EMBL" id="CP041186">
    <property type="protein sequence ID" value="QDG51625.1"/>
    <property type="molecule type" value="Genomic_DNA"/>
</dbReference>
<dbReference type="PANTHER" id="PTHR38462">
    <property type="entry name" value="EXONUCLEASE-LIKE PROTEIN"/>
    <property type="match status" value="1"/>
</dbReference>
<feature type="region of interest" description="Disordered" evidence="1">
    <location>
        <begin position="1"/>
        <end position="36"/>
    </location>
</feature>
<dbReference type="AlphaFoldDB" id="A0A4Y6PV52"/>
<feature type="domain" description="YprB ribonuclease H-like" evidence="2">
    <location>
        <begin position="114"/>
        <end position="277"/>
    </location>
</feature>
<protein>
    <recommendedName>
        <fullName evidence="2">YprB ribonuclease H-like domain-containing protein</fullName>
    </recommendedName>
</protein>
<evidence type="ECO:0000259" key="2">
    <source>
        <dbReference type="Pfam" id="PF13482"/>
    </source>
</evidence>
<evidence type="ECO:0000313" key="4">
    <source>
        <dbReference type="Proteomes" id="UP000315995"/>
    </source>
</evidence>
<accession>A0A5B8Y9U0</accession>
<accession>A0A4Y6PV52</accession>
<organism evidence="3 4">
    <name type="scientific">Persicimonas caeni</name>
    <dbReference type="NCBI Taxonomy" id="2292766"/>
    <lineage>
        <taxon>Bacteria</taxon>
        <taxon>Deltaproteobacteria</taxon>
        <taxon>Bradymonadales</taxon>
        <taxon>Bradymonadaceae</taxon>
        <taxon>Persicimonas</taxon>
    </lineage>
</organism>
<sequence length="457" mass="51374">MSSKFKKRLKQLHGSREKRRRQSTQDEQSRVFTADDVEEQDLGIATSAVDAWRDHGADSRPTARGEAHFLVRHHPQSHQHGTKRLAEGAAVTLEGFRKQLNDARLHSADPSRLVFLDLETNGLSKTSFPFCIGIGVWEGSQFGVYHYFTPTEADEPASLSACAEILRDCEGLCTFNGSSFDVRMLQRRFSHYGIEHPLDDLAHLDLLHLARKLLPDRNGHKLSQLEEDVLGFGRTDDVPGAKIPGRWKQYLKTGSPHLLLDVFDHNRLDILSMVVLLPALAEGLGSSSDSARFKNRASKSDLGNRPSSSGSDQQARPPKAKPKTKLASQLSRTYALRKKAQSGGRRQPETRPTEQARQEDVPRETVKLAGSFSRAKLRRGMPIGTRLRELRGEVERLEREGRGDEERDEIVHRLHEMVALSPRNPFALERLVDYYRGTGDAALADHFAKRLDETSPF</sequence>
<proteinExistence type="predicted"/>
<reference evidence="3 4" key="1">
    <citation type="submission" date="2019-06" db="EMBL/GenBank/DDBJ databases">
        <title>Persicimonas caeni gen. nov., sp. nov., a predatory bacterium isolated from solar saltern.</title>
        <authorList>
            <person name="Wang S."/>
        </authorList>
    </citation>
    <scope>NUCLEOTIDE SEQUENCE [LARGE SCALE GENOMIC DNA]</scope>
    <source>
        <strain evidence="3 4">YN101</strain>
    </source>
</reference>
<name>A0A4Y6PV52_PERCE</name>
<dbReference type="RefSeq" id="WP_141198105.1">
    <property type="nucleotide sequence ID" value="NZ_CP041186.1"/>
</dbReference>
<evidence type="ECO:0000313" key="3">
    <source>
        <dbReference type="EMBL" id="QDG51625.1"/>
    </source>
</evidence>